<organism evidence="3 4">
    <name type="scientific">Pinctada imbricata</name>
    <name type="common">Atlantic pearl-oyster</name>
    <name type="synonym">Pinctada martensii</name>
    <dbReference type="NCBI Taxonomy" id="66713"/>
    <lineage>
        <taxon>Eukaryota</taxon>
        <taxon>Metazoa</taxon>
        <taxon>Spiralia</taxon>
        <taxon>Lophotrochozoa</taxon>
        <taxon>Mollusca</taxon>
        <taxon>Bivalvia</taxon>
        <taxon>Autobranchia</taxon>
        <taxon>Pteriomorphia</taxon>
        <taxon>Pterioida</taxon>
        <taxon>Pterioidea</taxon>
        <taxon>Pteriidae</taxon>
        <taxon>Pinctada</taxon>
    </lineage>
</organism>
<protein>
    <recommendedName>
        <fullName evidence="2">Mutator-like transposase domain-containing protein</fullName>
    </recommendedName>
</protein>
<keyword evidence="4" id="KW-1185">Reference proteome</keyword>
<sequence length="302" mass="34166">MGCKQKKSRLFGKGLGRHRHKRQNKHTGRPLYRIIRHGNMRKSKMKLKIQKIRVKVHSTINHENLTGELYESFPTDSDLRIKLRKIKNLTPKGYRIINLDCLQSHISEITMHACTCVEAMRLTTEGKPPIILASEAHSRGLASVMMAQCQGCSKKFRMETSPKIPGSKRFDINVRAVWGSMVTGNGPAHLNEFLGTLNSPGLTHTSFSSIETEIGKWWLAALEKEILKAGQEERKLAIERNDYHQEVPAITVITDGGWSKRTHKHSYNAAGGVAIVIGKETKKIAPYRCAKQVLLHLQYAKW</sequence>
<reference evidence="3" key="1">
    <citation type="submission" date="2019-08" db="EMBL/GenBank/DDBJ databases">
        <title>The improved chromosome-level genome for the pearl oyster Pinctada fucata martensii using PacBio sequencing and Hi-C.</title>
        <authorList>
            <person name="Zheng Z."/>
        </authorList>
    </citation>
    <scope>NUCLEOTIDE SEQUENCE</scope>
    <source>
        <strain evidence="3">ZZ-2019</strain>
        <tissue evidence="3">Adductor muscle</tissue>
    </source>
</reference>
<accession>A0AA88YN91</accession>
<dbReference type="InterPro" id="IPR049012">
    <property type="entry name" value="Mutator_transp_dom"/>
</dbReference>
<feature type="region of interest" description="Disordered" evidence="1">
    <location>
        <begin position="1"/>
        <end position="27"/>
    </location>
</feature>
<comment type="caution">
    <text evidence="3">The sequence shown here is derived from an EMBL/GenBank/DDBJ whole genome shotgun (WGS) entry which is preliminary data.</text>
</comment>
<evidence type="ECO:0000313" key="4">
    <source>
        <dbReference type="Proteomes" id="UP001186944"/>
    </source>
</evidence>
<feature type="domain" description="Mutator-like transposase" evidence="2">
    <location>
        <begin position="94"/>
        <end position="288"/>
    </location>
</feature>
<name>A0AA88YN91_PINIB</name>
<dbReference type="Proteomes" id="UP001186944">
    <property type="component" value="Unassembled WGS sequence"/>
</dbReference>
<evidence type="ECO:0000259" key="2">
    <source>
        <dbReference type="Pfam" id="PF20700"/>
    </source>
</evidence>
<evidence type="ECO:0000256" key="1">
    <source>
        <dbReference type="SAM" id="MobiDB-lite"/>
    </source>
</evidence>
<dbReference type="Pfam" id="PF20700">
    <property type="entry name" value="Mutator"/>
    <property type="match status" value="1"/>
</dbReference>
<gene>
    <name evidence="3" type="ORF">FSP39_008059</name>
</gene>
<dbReference type="EMBL" id="VSWD01000001">
    <property type="protein sequence ID" value="KAK3108442.1"/>
    <property type="molecule type" value="Genomic_DNA"/>
</dbReference>
<proteinExistence type="predicted"/>
<evidence type="ECO:0000313" key="3">
    <source>
        <dbReference type="EMBL" id="KAK3108442.1"/>
    </source>
</evidence>
<dbReference type="AlphaFoldDB" id="A0AA88YN91"/>